<evidence type="ECO:0000313" key="3">
    <source>
        <dbReference type="Proteomes" id="UP000033618"/>
    </source>
</evidence>
<evidence type="ECO:0008006" key="4">
    <source>
        <dbReference type="Google" id="ProtNLM"/>
    </source>
</evidence>
<dbReference type="Proteomes" id="UP000033618">
    <property type="component" value="Unassembled WGS sequence"/>
</dbReference>
<proteinExistence type="predicted"/>
<dbReference type="EMBL" id="LAQU01000058">
    <property type="protein sequence ID" value="KKB61206.1"/>
    <property type="molecule type" value="Genomic_DNA"/>
</dbReference>
<dbReference type="PATRIC" id="fig|28092.6.peg.5754"/>
<organism evidence="2 3">
    <name type="scientific">Robbsia andropogonis</name>
    <dbReference type="NCBI Taxonomy" id="28092"/>
    <lineage>
        <taxon>Bacteria</taxon>
        <taxon>Pseudomonadati</taxon>
        <taxon>Pseudomonadota</taxon>
        <taxon>Betaproteobacteria</taxon>
        <taxon>Burkholderiales</taxon>
        <taxon>Burkholderiaceae</taxon>
        <taxon>Robbsia</taxon>
    </lineage>
</organism>
<name>A0A0F5JTP2_9BURK</name>
<gene>
    <name evidence="2" type="ORF">WM40_24465</name>
</gene>
<accession>A0A0F5JTP2</accession>
<protein>
    <recommendedName>
        <fullName evidence="4">Chemotaxis protein</fullName>
    </recommendedName>
</protein>
<evidence type="ECO:0000313" key="2">
    <source>
        <dbReference type="EMBL" id="KKB61206.1"/>
    </source>
</evidence>
<keyword evidence="1" id="KW-0175">Coiled coil</keyword>
<comment type="caution">
    <text evidence="2">The sequence shown here is derived from an EMBL/GenBank/DDBJ whole genome shotgun (WGS) entry which is preliminary data.</text>
</comment>
<keyword evidence="3" id="KW-1185">Reference proteome</keyword>
<feature type="coiled-coil region" evidence="1">
    <location>
        <begin position="45"/>
        <end position="125"/>
    </location>
</feature>
<dbReference type="AlphaFoldDB" id="A0A0F5JTP2"/>
<sequence length="136" mass="14653">MDTGEILKLLGGSTVGGGVLATLAYAAVKMAIPAFAKARLDSSSLGVAEKLIESLQEQNKAQAEEHRAAMVRADEALKAERDRADATRKVLEETTAELYKVREQLSHLTNENIKLAGKIAELERKMNAHPGVNDAL</sequence>
<reference evidence="2 3" key="1">
    <citation type="submission" date="2015-03" db="EMBL/GenBank/DDBJ databases">
        <title>Draft Genome Sequence of Burkholderia andropogonis type strain ICMP2807, isolated from Sorghum bicolor.</title>
        <authorList>
            <person name="Lopes-Santos L."/>
            <person name="Castro D.B."/>
            <person name="Ottoboni L.M."/>
            <person name="Park D."/>
            <person name="Weirc B.S."/>
            <person name="Destefano S.A."/>
        </authorList>
    </citation>
    <scope>NUCLEOTIDE SEQUENCE [LARGE SCALE GENOMIC DNA]</scope>
    <source>
        <strain evidence="2 3">ICMP2807</strain>
    </source>
</reference>
<dbReference type="RefSeq" id="WP_046154260.1">
    <property type="nucleotide sequence ID" value="NZ_CADFGU010000023.1"/>
</dbReference>
<dbReference type="STRING" id="28092.WM40_24465"/>
<evidence type="ECO:0000256" key="1">
    <source>
        <dbReference type="SAM" id="Coils"/>
    </source>
</evidence>